<keyword evidence="2" id="KW-1185">Reference proteome</keyword>
<proteinExistence type="predicted"/>
<dbReference type="Proteomes" id="UP000807025">
    <property type="component" value="Unassembled WGS sequence"/>
</dbReference>
<protein>
    <submittedName>
        <fullName evidence="1">Uncharacterized protein</fullName>
    </submittedName>
</protein>
<name>A0A9P5ZUX7_PLEER</name>
<organism evidence="1 2">
    <name type="scientific">Pleurotus eryngii</name>
    <name type="common">Boletus of the steppes</name>
    <dbReference type="NCBI Taxonomy" id="5323"/>
    <lineage>
        <taxon>Eukaryota</taxon>
        <taxon>Fungi</taxon>
        <taxon>Dikarya</taxon>
        <taxon>Basidiomycota</taxon>
        <taxon>Agaricomycotina</taxon>
        <taxon>Agaricomycetes</taxon>
        <taxon>Agaricomycetidae</taxon>
        <taxon>Agaricales</taxon>
        <taxon>Pleurotineae</taxon>
        <taxon>Pleurotaceae</taxon>
        <taxon>Pleurotus</taxon>
    </lineage>
</organism>
<dbReference type="OrthoDB" id="2369050at2759"/>
<accession>A0A9P5ZUX7</accession>
<evidence type="ECO:0000313" key="1">
    <source>
        <dbReference type="EMBL" id="KAF9494922.1"/>
    </source>
</evidence>
<sequence>MPSTNASIKQDHLEHCPVIMAGCISPEILCHFENATATHFCVKNIPEERWVATVAFNMEDLLAINWLAVVGSKLLQMSWGEYLTTLCAKWLKKDWEHTAHRELLALEQGSKSFEDFSHMEKELAADCMVAKLYLINDFDDWLEAVTDLDEKHQHQLVIIAKELAKHNDHYPPRPHIPAVASMALCTTSSGVAKEGEEQLPCLTPKERELLKEHNGCYVCQQFYVYHFSTECPNGFPSKAFYKTLTLEMAKKAKKPRPVATIGLQESKDFPITDKSPTPTMATAASASIATVLPSCYVDDNTSWNSDLDGSLGSHARYRILSPLHLHM</sequence>
<dbReference type="AlphaFoldDB" id="A0A9P5ZUX7"/>
<dbReference type="EMBL" id="MU154567">
    <property type="protein sequence ID" value="KAF9494922.1"/>
    <property type="molecule type" value="Genomic_DNA"/>
</dbReference>
<comment type="caution">
    <text evidence="1">The sequence shown here is derived from an EMBL/GenBank/DDBJ whole genome shotgun (WGS) entry which is preliminary data.</text>
</comment>
<gene>
    <name evidence="1" type="ORF">BDN71DRAFT_1431400</name>
</gene>
<evidence type="ECO:0000313" key="2">
    <source>
        <dbReference type="Proteomes" id="UP000807025"/>
    </source>
</evidence>
<reference evidence="1" key="1">
    <citation type="submission" date="2020-11" db="EMBL/GenBank/DDBJ databases">
        <authorList>
            <consortium name="DOE Joint Genome Institute"/>
            <person name="Ahrendt S."/>
            <person name="Riley R."/>
            <person name="Andreopoulos W."/>
            <person name="Labutti K."/>
            <person name="Pangilinan J."/>
            <person name="Ruiz-Duenas F.J."/>
            <person name="Barrasa J.M."/>
            <person name="Sanchez-Garcia M."/>
            <person name="Camarero S."/>
            <person name="Miyauchi S."/>
            <person name="Serrano A."/>
            <person name="Linde D."/>
            <person name="Babiker R."/>
            <person name="Drula E."/>
            <person name="Ayuso-Fernandez I."/>
            <person name="Pacheco R."/>
            <person name="Padilla G."/>
            <person name="Ferreira P."/>
            <person name="Barriuso J."/>
            <person name="Kellner H."/>
            <person name="Castanera R."/>
            <person name="Alfaro M."/>
            <person name="Ramirez L."/>
            <person name="Pisabarro A.G."/>
            <person name="Kuo A."/>
            <person name="Tritt A."/>
            <person name="Lipzen A."/>
            <person name="He G."/>
            <person name="Yan M."/>
            <person name="Ng V."/>
            <person name="Cullen D."/>
            <person name="Martin F."/>
            <person name="Rosso M.-N."/>
            <person name="Henrissat B."/>
            <person name="Hibbett D."/>
            <person name="Martinez A.T."/>
            <person name="Grigoriev I.V."/>
        </authorList>
    </citation>
    <scope>NUCLEOTIDE SEQUENCE</scope>
    <source>
        <strain evidence="1">ATCC 90797</strain>
    </source>
</reference>